<evidence type="ECO:0000259" key="6">
    <source>
        <dbReference type="PROSITE" id="PS50234"/>
    </source>
</evidence>
<organism evidence="7 8">
    <name type="scientific">Desulfonema limicola</name>
    <dbReference type="NCBI Taxonomy" id="45656"/>
    <lineage>
        <taxon>Bacteria</taxon>
        <taxon>Pseudomonadati</taxon>
        <taxon>Thermodesulfobacteriota</taxon>
        <taxon>Desulfobacteria</taxon>
        <taxon>Desulfobacterales</taxon>
        <taxon>Desulfococcaceae</taxon>
        <taxon>Desulfonema</taxon>
    </lineage>
</organism>
<keyword evidence="2 5" id="KW-0812">Transmembrane</keyword>
<dbReference type="KEGG" id="dli:dnl_36120"/>
<dbReference type="PRINTS" id="PR00453">
    <property type="entry name" value="VWFADOMAIN"/>
</dbReference>
<dbReference type="Pfam" id="PF00092">
    <property type="entry name" value="VWA"/>
    <property type="match status" value="1"/>
</dbReference>
<dbReference type="PANTHER" id="PTHR22550">
    <property type="entry name" value="SPORE GERMINATION PROTEIN"/>
    <property type="match status" value="1"/>
</dbReference>
<feature type="domain" description="VWFA" evidence="6">
    <location>
        <begin position="88"/>
        <end position="286"/>
    </location>
</feature>
<reference evidence="7" key="1">
    <citation type="journal article" date="2021" name="Microb. Physiol.">
        <title>Proteogenomic Insights into the Physiology of Marine, Sulfate-Reducing, Filamentous Desulfonema limicola and Desulfonema magnum.</title>
        <authorList>
            <person name="Schnaars V."/>
            <person name="Wohlbrand L."/>
            <person name="Scheve S."/>
            <person name="Hinrichs C."/>
            <person name="Reinhardt R."/>
            <person name="Rabus R."/>
        </authorList>
    </citation>
    <scope>NUCLEOTIDE SEQUENCE</scope>
    <source>
        <strain evidence="7">5ac10</strain>
    </source>
</reference>
<feature type="transmembrane region" description="Helical" evidence="5">
    <location>
        <begin position="305"/>
        <end position="323"/>
    </location>
</feature>
<keyword evidence="8" id="KW-1185">Reference proteome</keyword>
<dbReference type="InterPro" id="IPR050768">
    <property type="entry name" value="UPF0353/GerABKA_families"/>
</dbReference>
<dbReference type="Proteomes" id="UP000663720">
    <property type="component" value="Chromosome"/>
</dbReference>
<dbReference type="SMART" id="SM00327">
    <property type="entry name" value="VWA"/>
    <property type="match status" value="1"/>
</dbReference>
<dbReference type="PANTHER" id="PTHR22550:SF5">
    <property type="entry name" value="LEUCINE ZIPPER PROTEIN 4"/>
    <property type="match status" value="1"/>
</dbReference>
<dbReference type="InterPro" id="IPR036465">
    <property type="entry name" value="vWFA_dom_sf"/>
</dbReference>
<dbReference type="EMBL" id="CP061799">
    <property type="protein sequence ID" value="QTA81280.1"/>
    <property type="molecule type" value="Genomic_DNA"/>
</dbReference>
<evidence type="ECO:0000313" key="8">
    <source>
        <dbReference type="Proteomes" id="UP000663720"/>
    </source>
</evidence>
<evidence type="ECO:0000256" key="1">
    <source>
        <dbReference type="ARBA" id="ARBA00022475"/>
    </source>
</evidence>
<sequence>MFRFASPYFFLLLIFVLAAVFFRAKKQFYPAMGLSGLSGIRNIKSSTALKLGWIIPVLKYTALCLLIAALARPQWGTKKTNVMTEGINIILAVDLSESMAALDFKLKGKVVNRLEAVKSVVRDFIQKRTGDRIGMVVFGSNAYTQLPLTRDYNTIASILERLEIGAAGQRTAIGDAVGISLKRIEDIKSKSNIIILLTDGRSNSGELPPGAAVEIAVQKNVKIYTIGVGTRGKAPFLVRDQFFGERYVYQEVDIDEDTLKNIAEKTQGLYFRAEDIQGLEKIYETIDKLEKTQVKVQSFAEYNELYIYLLFPAFFLLCAWIILTNTRFLRIP</sequence>
<dbReference type="AlphaFoldDB" id="A0A975B9J2"/>
<evidence type="ECO:0000256" key="5">
    <source>
        <dbReference type="SAM" id="Phobius"/>
    </source>
</evidence>
<keyword evidence="3 5" id="KW-1133">Transmembrane helix</keyword>
<dbReference type="PROSITE" id="PS50234">
    <property type="entry name" value="VWFA"/>
    <property type="match status" value="1"/>
</dbReference>
<evidence type="ECO:0000256" key="3">
    <source>
        <dbReference type="ARBA" id="ARBA00022989"/>
    </source>
</evidence>
<dbReference type="InterPro" id="IPR002035">
    <property type="entry name" value="VWF_A"/>
</dbReference>
<evidence type="ECO:0000313" key="7">
    <source>
        <dbReference type="EMBL" id="QTA81280.1"/>
    </source>
</evidence>
<keyword evidence="4 5" id="KW-0472">Membrane</keyword>
<gene>
    <name evidence="7" type="ORF">dnl_36120</name>
</gene>
<feature type="transmembrane region" description="Helical" evidence="5">
    <location>
        <begin position="48"/>
        <end position="71"/>
    </location>
</feature>
<accession>A0A975B9J2</accession>
<keyword evidence="1" id="KW-1003">Cell membrane</keyword>
<dbReference type="RefSeq" id="WP_207687339.1">
    <property type="nucleotide sequence ID" value="NZ_CP061799.1"/>
</dbReference>
<proteinExistence type="predicted"/>
<name>A0A975B9J2_9BACT</name>
<evidence type="ECO:0000256" key="4">
    <source>
        <dbReference type="ARBA" id="ARBA00023136"/>
    </source>
</evidence>
<evidence type="ECO:0000256" key="2">
    <source>
        <dbReference type="ARBA" id="ARBA00022692"/>
    </source>
</evidence>
<protein>
    <submittedName>
        <fullName evidence="7">von Willebrand factor A-like domain-containing protein</fullName>
    </submittedName>
</protein>
<dbReference type="Gene3D" id="3.40.50.410">
    <property type="entry name" value="von Willebrand factor, type A domain"/>
    <property type="match status" value="1"/>
</dbReference>
<dbReference type="SUPFAM" id="SSF53300">
    <property type="entry name" value="vWA-like"/>
    <property type="match status" value="1"/>
</dbReference>